<feature type="repeat" description="WD" evidence="3">
    <location>
        <begin position="758"/>
        <end position="790"/>
    </location>
</feature>
<sequence length="1335" mass="140229">MVDQAPILAATVAVLDADGRIRGTGFVASGVVVTCAHLVTGPRVRLRFVNLPDQPEVTAAVDPDAWRPASAEDIAILRPDFLPPQVQNLHLGSAAGIRGRKVSAWGYPAAAVSGRFGYAEAGDAHAGLLHLTGADDLTVGFSGAPVVDESTGLVVGMFTAIDPGDRHGRGLGVGYATTAETLTAVYPALAASQRCPYRGLEPFSAEHAAWFHGRDTVVAAVRKALDRRAVLLLGPSGSGKSSLINAGLLPALRAGHRWHVVATRPGADLAAELEHDGLAGVAEHGWDQVIGDRLAAQPAGVRLLLVIDQFEELLTAEGHDATLAALTALVTRTAPLTVLLVMRDDFYPRLAELAPALLDVLLPGIVNVPATIGAADLHAMVTVPAAKEGLCLEQGLAEQIVQDVTGLRDTAPVTVLPLLELALHQLWEDRRDGQLTYAAYKDMGGATGSLARRCDEAFAKLPANQHEVAWRVLTALVRPGENGVPHTRRPRTPEDLRELAAGLETRDPAAVDEVVHTLSTGTPLLVTRAAPSGHGAPAIVELIHEALLRDWPELRYRVDKHRAFNVWLGRVEEQRTVWSARRRNADLLHGSDLAEGVQWAAERGLTAGVATFLVASRRAARTRTRLRRAAVAALATLTVLAGTGAVVAFAQRQTAVAAQHESLSRQLAAQSQALADTNPDLAALLAVHAYRAAATGEAITSMYAAESRARPLLRTFSTGTGAVNGVAFSPDGRLLATAVADGTVRLWDTSDGTLRATLTGHAGPVLAVAFSKDGSLLASGSDDGTVRVWNPGAGTLRTVLKGHKDRVYAVSFSPDATLLASAGRDSTVRVWTPGGAPRKVFTGHTNAVQSVAFSPNGRFLVTASQDRTSRLWDLGSGDESGRVTQGDMLTAALFSPDSRTLATAGANSVVKLWDLAKRRVRTTLAGPSGAVLSLAYSSDGGTLAASGIDDKVLVWDAATGALRAELTGHSAGVQQVAFSSDGRTLATAGMDGTARLWDVRGGMPKVVRNGKAVRTIAHSRDERYLAFAEHAGKRHLIDLVTGKGYTVTTGLATDQDTIAMSFSPDSRILAVGGLNREVRLYSSATGSQVRLLKGHKLGVYGLAYSPDGRLLASASNDWTIRLWDTATGVARILEGHTAGVASVAFSPDGRRLVSGSADNSVRLWDVASGRLEATLSGHTDMVSAVRYSPDGLTIASAGGDGTVRLWDAHNGAAGTVLAGHTGGVNSVAFSPDGTTVASGSDDRTIRLWDVKAGVTRGALTGHASGVQSLVYDPDGNILYSGAENVRLWPVGLPQPRVALDHLCGAIGRDLSMTEFRRYLPDQPSEPACGKPSRNQ</sequence>
<dbReference type="SMART" id="SM00320">
    <property type="entry name" value="WD40"/>
    <property type="match status" value="13"/>
</dbReference>
<dbReference type="InterPro" id="IPR036322">
    <property type="entry name" value="WD40_repeat_dom_sf"/>
</dbReference>
<evidence type="ECO:0000313" key="5">
    <source>
        <dbReference type="EMBL" id="GIM77604.1"/>
    </source>
</evidence>
<dbReference type="InterPro" id="IPR020472">
    <property type="entry name" value="WD40_PAC1"/>
</dbReference>
<evidence type="ECO:0000256" key="3">
    <source>
        <dbReference type="PROSITE-ProRule" id="PRU00221"/>
    </source>
</evidence>
<dbReference type="RefSeq" id="WP_212993502.1">
    <property type="nucleotide sequence ID" value="NZ_BAABEA010000045.1"/>
</dbReference>
<proteinExistence type="predicted"/>
<dbReference type="InterPro" id="IPR001680">
    <property type="entry name" value="WD40_rpt"/>
</dbReference>
<dbReference type="EMBL" id="BOQL01000067">
    <property type="protein sequence ID" value="GIM77604.1"/>
    <property type="molecule type" value="Genomic_DNA"/>
</dbReference>
<protein>
    <recommendedName>
        <fullName evidence="4">Novel STAND NTPase 1 domain-containing protein</fullName>
    </recommendedName>
</protein>
<evidence type="ECO:0000256" key="1">
    <source>
        <dbReference type="ARBA" id="ARBA00022574"/>
    </source>
</evidence>
<reference evidence="5" key="1">
    <citation type="submission" date="2021-03" db="EMBL/GenBank/DDBJ databases">
        <title>Whole genome shotgun sequence of Actinoplanes auranticolor NBRC 12245.</title>
        <authorList>
            <person name="Komaki H."/>
            <person name="Tamura T."/>
        </authorList>
    </citation>
    <scope>NUCLEOTIDE SEQUENCE</scope>
    <source>
        <strain evidence="5">NBRC 12245</strain>
    </source>
</reference>
<dbReference type="InterPro" id="IPR009003">
    <property type="entry name" value="Peptidase_S1_PA"/>
</dbReference>
<gene>
    <name evidence="5" type="ORF">Aau02nite_76700</name>
</gene>
<dbReference type="CDD" id="cd00200">
    <property type="entry name" value="WD40"/>
    <property type="match status" value="2"/>
</dbReference>
<feature type="repeat" description="WD" evidence="3">
    <location>
        <begin position="966"/>
        <end position="1000"/>
    </location>
</feature>
<organism evidence="5 6">
    <name type="scientific">Actinoplanes auranticolor</name>
    <dbReference type="NCBI Taxonomy" id="47988"/>
    <lineage>
        <taxon>Bacteria</taxon>
        <taxon>Bacillati</taxon>
        <taxon>Actinomycetota</taxon>
        <taxon>Actinomycetes</taxon>
        <taxon>Micromonosporales</taxon>
        <taxon>Micromonosporaceae</taxon>
        <taxon>Actinoplanes</taxon>
    </lineage>
</organism>
<dbReference type="Proteomes" id="UP000681340">
    <property type="component" value="Unassembled WGS sequence"/>
</dbReference>
<dbReference type="SUPFAM" id="SSF50494">
    <property type="entry name" value="Trypsin-like serine proteases"/>
    <property type="match status" value="1"/>
</dbReference>
<dbReference type="PROSITE" id="PS00678">
    <property type="entry name" value="WD_REPEATS_1"/>
    <property type="match status" value="8"/>
</dbReference>
<dbReference type="InterPro" id="IPR027417">
    <property type="entry name" value="P-loop_NTPase"/>
</dbReference>
<dbReference type="SUPFAM" id="SSF50978">
    <property type="entry name" value="WD40 repeat-like"/>
    <property type="match status" value="2"/>
</dbReference>
<dbReference type="InterPro" id="IPR019775">
    <property type="entry name" value="WD40_repeat_CS"/>
</dbReference>
<dbReference type="InterPro" id="IPR050349">
    <property type="entry name" value="WD_LIS1/nudF_dynein_reg"/>
</dbReference>
<dbReference type="InterPro" id="IPR015943">
    <property type="entry name" value="WD40/YVTN_repeat-like_dom_sf"/>
</dbReference>
<dbReference type="Gene3D" id="2.40.10.120">
    <property type="match status" value="1"/>
</dbReference>
<dbReference type="PANTHER" id="PTHR44129">
    <property type="entry name" value="WD REPEAT-CONTAINING PROTEIN POP1"/>
    <property type="match status" value="1"/>
</dbReference>
<feature type="repeat" description="WD" evidence="3">
    <location>
        <begin position="894"/>
        <end position="923"/>
    </location>
</feature>
<comment type="caution">
    <text evidence="5">The sequence shown here is derived from an EMBL/GenBank/DDBJ whole genome shotgun (WGS) entry which is preliminary data.</text>
</comment>
<dbReference type="InterPro" id="IPR049052">
    <property type="entry name" value="nSTAND1"/>
</dbReference>
<feature type="repeat" description="WD" evidence="3">
    <location>
        <begin position="1175"/>
        <end position="1216"/>
    </location>
</feature>
<evidence type="ECO:0000256" key="2">
    <source>
        <dbReference type="ARBA" id="ARBA00022737"/>
    </source>
</evidence>
<accession>A0A919VSV6</accession>
<feature type="repeat" description="WD" evidence="3">
    <location>
        <begin position="1092"/>
        <end position="1128"/>
    </location>
</feature>
<dbReference type="PROSITE" id="PS50082">
    <property type="entry name" value="WD_REPEATS_2"/>
    <property type="match status" value="11"/>
</dbReference>
<dbReference type="Gene3D" id="3.40.50.300">
    <property type="entry name" value="P-loop containing nucleotide triphosphate hydrolases"/>
    <property type="match status" value="1"/>
</dbReference>
<feature type="repeat" description="WD" evidence="3">
    <location>
        <begin position="800"/>
        <end position="831"/>
    </location>
</feature>
<dbReference type="PRINTS" id="PR00320">
    <property type="entry name" value="GPROTEINBRPT"/>
</dbReference>
<dbReference type="Gene3D" id="2.130.10.10">
    <property type="entry name" value="YVTN repeat-like/Quinoprotein amine dehydrogenase"/>
    <property type="match status" value="3"/>
</dbReference>
<feature type="repeat" description="WD" evidence="3">
    <location>
        <begin position="841"/>
        <end position="882"/>
    </location>
</feature>
<keyword evidence="6" id="KW-1185">Reference proteome</keyword>
<feature type="repeat" description="WD" evidence="3">
    <location>
        <begin position="924"/>
        <end position="965"/>
    </location>
</feature>
<dbReference type="Pfam" id="PF00400">
    <property type="entry name" value="WD40"/>
    <property type="match status" value="12"/>
</dbReference>
<feature type="repeat" description="WD" evidence="3">
    <location>
        <begin position="1133"/>
        <end position="1174"/>
    </location>
</feature>
<dbReference type="PROSITE" id="PS50294">
    <property type="entry name" value="WD_REPEATS_REGION"/>
    <property type="match status" value="10"/>
</dbReference>
<evidence type="ECO:0000259" key="4">
    <source>
        <dbReference type="Pfam" id="PF20703"/>
    </source>
</evidence>
<evidence type="ECO:0000313" key="6">
    <source>
        <dbReference type="Proteomes" id="UP000681340"/>
    </source>
</evidence>
<feature type="domain" description="Novel STAND NTPase 1" evidence="4">
    <location>
        <begin position="196"/>
        <end position="585"/>
    </location>
</feature>
<dbReference type="SUPFAM" id="SSF52540">
    <property type="entry name" value="P-loop containing nucleoside triphosphate hydrolases"/>
    <property type="match status" value="1"/>
</dbReference>
<dbReference type="Pfam" id="PF20703">
    <property type="entry name" value="nSTAND1"/>
    <property type="match status" value="1"/>
</dbReference>
<feature type="repeat" description="WD" evidence="3">
    <location>
        <begin position="716"/>
        <end position="757"/>
    </location>
</feature>
<name>A0A919VSV6_9ACTN</name>
<keyword evidence="1 3" id="KW-0853">WD repeat</keyword>
<keyword evidence="2" id="KW-0677">Repeat</keyword>
<feature type="repeat" description="WD" evidence="3">
    <location>
        <begin position="1217"/>
        <end position="1258"/>
    </location>
</feature>